<accession>A0ACD0P3G6</accession>
<dbReference type="Proteomes" id="UP000245626">
    <property type="component" value="Unassembled WGS sequence"/>
</dbReference>
<evidence type="ECO:0000313" key="2">
    <source>
        <dbReference type="Proteomes" id="UP000245626"/>
    </source>
</evidence>
<dbReference type="EMBL" id="KZ819763">
    <property type="protein sequence ID" value="PWN52673.1"/>
    <property type="molecule type" value="Genomic_DNA"/>
</dbReference>
<protein>
    <submittedName>
        <fullName evidence="1">Amidase</fullName>
    </submittedName>
</protein>
<proteinExistence type="predicted"/>
<sequence>MPSITVQAAGSPKIDGERLNSTLHHSCQWGATPDGGMNRVALNDDDAKVRRWLIQEVEKLGCTVKIDEMGNIFGIREGKNPNLAPIGIGSHLDTQATGGRYDGILGVLTGLEILRACHDANYKANAPLAVVCWTNEEGCRFAPYAIGSACWAHTYTTEFGQACTDADGITIGAELERHGMKGEHKCSHEALPLSAHFEVHIEQGPILDYAETPSPVAAVTGVQGLRWYDIVLQGVGAHAGTTPMELRKDAVIASAKMILEIEKIAVDFKGKATSGKIGSNGQPQAYNCILNQVELGLDLRHEDEETLEKMSQEVVRACQEIAKKSGVQIVKWDEKMRSEAMDFDKVAVEHIKGACLRSGFKRFDIVSGAGHDSVYTAMHCPTAMLFVRCKDGLSHTPVEYSSPEDIEVGAKVLLDAVLSYDKKVNGRPETP</sequence>
<evidence type="ECO:0000313" key="1">
    <source>
        <dbReference type="EMBL" id="PWN52673.1"/>
    </source>
</evidence>
<keyword evidence="2" id="KW-1185">Reference proteome</keyword>
<gene>
    <name evidence="1" type="ORF">IE53DRAFT_366992</name>
</gene>
<reference evidence="1 2" key="1">
    <citation type="journal article" date="2018" name="Mol. Biol. Evol.">
        <title>Broad Genomic Sampling Reveals a Smut Pathogenic Ancestry of the Fungal Clade Ustilaginomycotina.</title>
        <authorList>
            <person name="Kijpornyongpan T."/>
            <person name="Mondo S.J."/>
            <person name="Barry K."/>
            <person name="Sandor L."/>
            <person name="Lee J."/>
            <person name="Lipzen A."/>
            <person name="Pangilinan J."/>
            <person name="LaButti K."/>
            <person name="Hainaut M."/>
            <person name="Henrissat B."/>
            <person name="Grigoriev I.V."/>
            <person name="Spatafora J.W."/>
            <person name="Aime M.C."/>
        </authorList>
    </citation>
    <scope>NUCLEOTIDE SEQUENCE [LARGE SCALE GENOMIC DNA]</scope>
    <source>
        <strain evidence="1 2">SA 807</strain>
    </source>
</reference>
<name>A0ACD0P3G6_9BASI</name>
<organism evidence="1 2">
    <name type="scientific">Violaceomyces palustris</name>
    <dbReference type="NCBI Taxonomy" id="1673888"/>
    <lineage>
        <taxon>Eukaryota</taxon>
        <taxon>Fungi</taxon>
        <taxon>Dikarya</taxon>
        <taxon>Basidiomycota</taxon>
        <taxon>Ustilaginomycotina</taxon>
        <taxon>Ustilaginomycetes</taxon>
        <taxon>Violaceomycetales</taxon>
        <taxon>Violaceomycetaceae</taxon>
        <taxon>Violaceomyces</taxon>
    </lineage>
</organism>